<evidence type="ECO:0000313" key="2">
    <source>
        <dbReference type="EMBL" id="CAB0008890.1"/>
    </source>
</evidence>
<evidence type="ECO:0000313" key="3">
    <source>
        <dbReference type="Proteomes" id="UP000479000"/>
    </source>
</evidence>
<accession>A0A6H5H5C9</accession>
<feature type="compositionally biased region" description="Basic and acidic residues" evidence="1">
    <location>
        <begin position="61"/>
        <end position="71"/>
    </location>
</feature>
<name>A0A6H5H5C9_9HEMI</name>
<dbReference type="EMBL" id="CADCXU010021103">
    <property type="protein sequence ID" value="CAB0008890.1"/>
    <property type="molecule type" value="Genomic_DNA"/>
</dbReference>
<feature type="region of interest" description="Disordered" evidence="1">
    <location>
        <begin position="266"/>
        <end position="285"/>
    </location>
</feature>
<evidence type="ECO:0000256" key="1">
    <source>
        <dbReference type="SAM" id="MobiDB-lite"/>
    </source>
</evidence>
<dbReference type="Proteomes" id="UP000479000">
    <property type="component" value="Unassembled WGS sequence"/>
</dbReference>
<protein>
    <submittedName>
        <fullName evidence="2">Uncharacterized protein</fullName>
    </submittedName>
</protein>
<proteinExistence type="predicted"/>
<sequence length="285" mass="30810">MTIHDMTGGVMPHHHHHHHLARSRFMITDILGGPPQPSPASPDRPRDLSLHCRTGPVGQQDGHESDGHESGTDSAGIPADSSSLGSNVSLNFSSTATTKNRIALILYALVSQRAVPIDGVPKGGIDGVLCCSSSCKQQQLHQGKPSSQCHYHASPSIPPTGAAVIRAIHQRQAQLQQYQRQLLQCHLHGHGAPCPAASSSSHARQWQSADNISKLELSSDCSSTRAAKQLHQGNRDASIAECCNNNNNTPTWACIVRATHHLQRLQHSSMQQQSQISNLQHSQHH</sequence>
<reference evidence="2 3" key="1">
    <citation type="submission" date="2020-02" db="EMBL/GenBank/DDBJ databases">
        <authorList>
            <person name="Ferguson B K."/>
        </authorList>
    </citation>
    <scope>NUCLEOTIDE SEQUENCE [LARGE SCALE GENOMIC DNA]</scope>
</reference>
<keyword evidence="3" id="KW-1185">Reference proteome</keyword>
<dbReference type="AlphaFoldDB" id="A0A6H5H5C9"/>
<feature type="region of interest" description="Disordered" evidence="1">
    <location>
        <begin position="29"/>
        <end position="84"/>
    </location>
</feature>
<gene>
    <name evidence="2" type="ORF">NTEN_LOCUS14096</name>
</gene>
<organism evidence="2 3">
    <name type="scientific">Nesidiocoris tenuis</name>
    <dbReference type="NCBI Taxonomy" id="355587"/>
    <lineage>
        <taxon>Eukaryota</taxon>
        <taxon>Metazoa</taxon>
        <taxon>Ecdysozoa</taxon>
        <taxon>Arthropoda</taxon>
        <taxon>Hexapoda</taxon>
        <taxon>Insecta</taxon>
        <taxon>Pterygota</taxon>
        <taxon>Neoptera</taxon>
        <taxon>Paraneoptera</taxon>
        <taxon>Hemiptera</taxon>
        <taxon>Heteroptera</taxon>
        <taxon>Panheteroptera</taxon>
        <taxon>Cimicomorpha</taxon>
        <taxon>Miridae</taxon>
        <taxon>Dicyphina</taxon>
        <taxon>Nesidiocoris</taxon>
    </lineage>
</organism>